<evidence type="ECO:0000256" key="1">
    <source>
        <dbReference type="ARBA" id="ARBA00006484"/>
    </source>
</evidence>
<dbReference type="AlphaFoldDB" id="A0A3N4UP01"/>
<dbReference type="GO" id="GO:0016020">
    <property type="term" value="C:membrane"/>
    <property type="evidence" value="ECO:0007669"/>
    <property type="project" value="TreeGrafter"/>
</dbReference>
<dbReference type="EMBL" id="RKQL01000004">
    <property type="protein sequence ID" value="RPE66757.1"/>
    <property type="molecule type" value="Genomic_DNA"/>
</dbReference>
<dbReference type="Pfam" id="PF00106">
    <property type="entry name" value="adh_short"/>
    <property type="match status" value="1"/>
</dbReference>
<dbReference type="InterPro" id="IPR002347">
    <property type="entry name" value="SDR_fam"/>
</dbReference>
<reference evidence="4 5" key="1">
    <citation type="submission" date="2018-11" db="EMBL/GenBank/DDBJ databases">
        <title>Genomic Encyclopedia of Type Strains, Phase IV (KMG-IV): sequencing the most valuable type-strain genomes for metagenomic binning, comparative biology and taxonomic classification.</title>
        <authorList>
            <person name="Goeker M."/>
        </authorList>
    </citation>
    <scope>NUCLEOTIDE SEQUENCE [LARGE SCALE GENOMIC DNA]</scope>
    <source>
        <strain evidence="4 5">DSM 101684</strain>
    </source>
</reference>
<dbReference type="Proteomes" id="UP000272193">
    <property type="component" value="Unassembled WGS sequence"/>
</dbReference>
<comment type="similarity">
    <text evidence="1">Belongs to the short-chain dehydrogenases/reductases (SDR) family.</text>
</comment>
<name>A0A3N4UP01_9BURK</name>
<organism evidence="4 5">
    <name type="scientific">Tibeticola sediminis</name>
    <dbReference type="NCBI Taxonomy" id="1917811"/>
    <lineage>
        <taxon>Bacteria</taxon>
        <taxon>Pseudomonadati</taxon>
        <taxon>Pseudomonadota</taxon>
        <taxon>Betaproteobacteria</taxon>
        <taxon>Burkholderiales</taxon>
        <taxon>Comamonadaceae</taxon>
        <taxon>Tibeticola</taxon>
    </lineage>
</organism>
<evidence type="ECO:0000313" key="4">
    <source>
        <dbReference type="EMBL" id="RPE66757.1"/>
    </source>
</evidence>
<dbReference type="OrthoDB" id="335726at2"/>
<sequence>MSRSLREAPPAPRTSAASVSSPTLWDPLNPPITDWSGRRAWLVGASSGIGLATAIALLARGARVVVSARDEVALRRFVDTHPGVDAQGRPWAEAVALDVTDTASVAAAARRVEAGGLPDLVLYCAGHYRPQRATRFDLADMLRHDEVNYRGALRVLDAVLPALLARGSGHVSLISSVAGWRGLPQGLAYGPTKAALINLAETLYLDLRPLGLGVSVINPGFVQTPLTAQNDFAMPALLTPPQAADAMLRGWAKGRFDIHFPRRFTLWLQFLRVLPDRLYFAAVRRTTGL</sequence>
<dbReference type="RefSeq" id="WP_124222881.1">
    <property type="nucleotide sequence ID" value="NZ_RKQL01000004.1"/>
</dbReference>
<dbReference type="InterPro" id="IPR036291">
    <property type="entry name" value="NAD(P)-bd_dom_sf"/>
</dbReference>
<accession>A0A3N4UP01</accession>
<keyword evidence="2" id="KW-0560">Oxidoreductase</keyword>
<keyword evidence="5" id="KW-1185">Reference proteome</keyword>
<dbReference type="PANTHER" id="PTHR44196">
    <property type="entry name" value="DEHYDROGENASE/REDUCTASE SDR FAMILY MEMBER 7B"/>
    <property type="match status" value="1"/>
</dbReference>
<feature type="region of interest" description="Disordered" evidence="3">
    <location>
        <begin position="1"/>
        <end position="23"/>
    </location>
</feature>
<protein>
    <submittedName>
        <fullName evidence="4">Short-subunit dehydrogenase</fullName>
    </submittedName>
</protein>
<evidence type="ECO:0000256" key="2">
    <source>
        <dbReference type="ARBA" id="ARBA00023002"/>
    </source>
</evidence>
<dbReference type="GO" id="GO:0016491">
    <property type="term" value="F:oxidoreductase activity"/>
    <property type="evidence" value="ECO:0007669"/>
    <property type="project" value="UniProtKB-KW"/>
</dbReference>
<evidence type="ECO:0000256" key="3">
    <source>
        <dbReference type="SAM" id="MobiDB-lite"/>
    </source>
</evidence>
<proteinExistence type="inferred from homology"/>
<evidence type="ECO:0000313" key="5">
    <source>
        <dbReference type="Proteomes" id="UP000272193"/>
    </source>
</evidence>
<dbReference type="PANTHER" id="PTHR44196:SF1">
    <property type="entry name" value="DEHYDROGENASE_REDUCTASE SDR FAMILY MEMBER 7B"/>
    <property type="match status" value="1"/>
</dbReference>
<comment type="caution">
    <text evidence="4">The sequence shown here is derived from an EMBL/GenBank/DDBJ whole genome shotgun (WGS) entry which is preliminary data.</text>
</comment>
<gene>
    <name evidence="4" type="ORF">EDC62_1831</name>
</gene>
<dbReference type="SUPFAM" id="SSF51735">
    <property type="entry name" value="NAD(P)-binding Rossmann-fold domains"/>
    <property type="match status" value="1"/>
</dbReference>
<dbReference type="PRINTS" id="PR00081">
    <property type="entry name" value="GDHRDH"/>
</dbReference>
<dbReference type="Gene3D" id="3.40.50.720">
    <property type="entry name" value="NAD(P)-binding Rossmann-like Domain"/>
    <property type="match status" value="1"/>
</dbReference>